<feature type="region of interest" description="Disordered" evidence="1">
    <location>
        <begin position="302"/>
        <end position="325"/>
    </location>
</feature>
<organism evidence="2 3">
    <name type="scientific">Anthostomella pinea</name>
    <dbReference type="NCBI Taxonomy" id="933095"/>
    <lineage>
        <taxon>Eukaryota</taxon>
        <taxon>Fungi</taxon>
        <taxon>Dikarya</taxon>
        <taxon>Ascomycota</taxon>
        <taxon>Pezizomycotina</taxon>
        <taxon>Sordariomycetes</taxon>
        <taxon>Xylariomycetidae</taxon>
        <taxon>Xylariales</taxon>
        <taxon>Xylariaceae</taxon>
        <taxon>Anthostomella</taxon>
    </lineage>
</organism>
<gene>
    <name evidence="2" type="ORF">KHLLAP_LOCUS8882</name>
</gene>
<reference evidence="2" key="1">
    <citation type="submission" date="2023-10" db="EMBL/GenBank/DDBJ databases">
        <authorList>
            <person name="Hackl T."/>
        </authorList>
    </citation>
    <scope>NUCLEOTIDE SEQUENCE</scope>
</reference>
<dbReference type="AlphaFoldDB" id="A0AAI8YIE5"/>
<proteinExistence type="predicted"/>
<dbReference type="Proteomes" id="UP001295740">
    <property type="component" value="Unassembled WGS sequence"/>
</dbReference>
<feature type="compositionally biased region" description="Polar residues" evidence="1">
    <location>
        <begin position="1"/>
        <end position="11"/>
    </location>
</feature>
<evidence type="ECO:0000313" key="2">
    <source>
        <dbReference type="EMBL" id="CAJ2508414.1"/>
    </source>
</evidence>
<accession>A0AAI8YIE5</accession>
<keyword evidence="3" id="KW-1185">Reference proteome</keyword>
<comment type="caution">
    <text evidence="2">The sequence shown here is derived from an EMBL/GenBank/DDBJ whole genome shotgun (WGS) entry which is preliminary data.</text>
</comment>
<evidence type="ECO:0000256" key="1">
    <source>
        <dbReference type="SAM" id="MobiDB-lite"/>
    </source>
</evidence>
<feature type="region of interest" description="Disordered" evidence="1">
    <location>
        <begin position="242"/>
        <end position="288"/>
    </location>
</feature>
<feature type="compositionally biased region" description="Polar residues" evidence="1">
    <location>
        <begin position="272"/>
        <end position="283"/>
    </location>
</feature>
<protein>
    <submittedName>
        <fullName evidence="2">Uu.00g134400.m01.CDS01</fullName>
    </submittedName>
</protein>
<evidence type="ECO:0000313" key="3">
    <source>
        <dbReference type="Proteomes" id="UP001295740"/>
    </source>
</evidence>
<sequence>MTNSSTYSTPPLYQEMDSRPCFGSAPQRGTKRKRNVVPNSSDEAKNKHPTPAPLVFFVGPPSYSQPEVVDILLDSDTEGEDQYLDLLPSEPLYAATNMPGHTAPLRFPHITFQSQQPARHYQIALYMPAQMEQQGTQHGIYSRPPMPFSYGLSPSSGRMGFGQPALGHEGINNGVPEGYDTMPYMPYQEGLANGPPEGFYSGPHHLMPFASGQSYNSDFMVSGTLPAERKMRKDLLISIEPKVSATGPANPFSREASHPSPVVEHSSHSRSAPYSQSPNQNLADPNMPRHLQGVLHQAIGTPGVGVSARRPADAQGPDLPLELPPILSVPRQQDDDREEHEIALPSSIAWLVMEQALRYGSYLWDTSHDCRKPSPLREWSCLWDASRHWRKPSPIRGG</sequence>
<feature type="region of interest" description="Disordered" evidence="1">
    <location>
        <begin position="1"/>
        <end position="52"/>
    </location>
</feature>
<dbReference type="EMBL" id="CAUWAG010000011">
    <property type="protein sequence ID" value="CAJ2508414.1"/>
    <property type="molecule type" value="Genomic_DNA"/>
</dbReference>
<name>A0AAI8YIE5_9PEZI</name>